<gene>
    <name evidence="1" type="ORF">Q7C36_006822</name>
</gene>
<dbReference type="EMBL" id="JAVHJS010000006">
    <property type="protein sequence ID" value="KAK2854953.1"/>
    <property type="molecule type" value="Genomic_DNA"/>
</dbReference>
<reference evidence="1" key="1">
    <citation type="submission" date="2023-08" db="EMBL/GenBank/DDBJ databases">
        <title>Pelteobagrus vachellii genome.</title>
        <authorList>
            <person name="Liu H."/>
        </authorList>
    </citation>
    <scope>NUCLEOTIDE SEQUENCE</scope>
    <source>
        <strain evidence="1">PRFRI_2022a</strain>
        <tissue evidence="1">Muscle</tissue>
    </source>
</reference>
<sequence>MNPAISSSDQLVVSSRSRRPGRVQYWREIVQQCTASRTCRRTGNKMVAHALSTQCSSNRRAALNTTKTNELEETAHNKHIIDGQRLDNVLRMSQFSGWVFHLGLLNFLQSNSISLTLK</sequence>
<keyword evidence="2" id="KW-1185">Reference proteome</keyword>
<dbReference type="Proteomes" id="UP001187315">
    <property type="component" value="Unassembled WGS sequence"/>
</dbReference>
<organism evidence="1 2">
    <name type="scientific">Tachysurus vachellii</name>
    <name type="common">Darkbarbel catfish</name>
    <name type="synonym">Pelteobagrus vachellii</name>
    <dbReference type="NCBI Taxonomy" id="175792"/>
    <lineage>
        <taxon>Eukaryota</taxon>
        <taxon>Metazoa</taxon>
        <taxon>Chordata</taxon>
        <taxon>Craniata</taxon>
        <taxon>Vertebrata</taxon>
        <taxon>Euteleostomi</taxon>
        <taxon>Actinopterygii</taxon>
        <taxon>Neopterygii</taxon>
        <taxon>Teleostei</taxon>
        <taxon>Ostariophysi</taxon>
        <taxon>Siluriformes</taxon>
        <taxon>Bagridae</taxon>
        <taxon>Tachysurus</taxon>
    </lineage>
</organism>
<accession>A0AA88NAY6</accession>
<evidence type="ECO:0000313" key="1">
    <source>
        <dbReference type="EMBL" id="KAK2854953.1"/>
    </source>
</evidence>
<comment type="caution">
    <text evidence="1">The sequence shown here is derived from an EMBL/GenBank/DDBJ whole genome shotgun (WGS) entry which is preliminary data.</text>
</comment>
<proteinExistence type="predicted"/>
<protein>
    <submittedName>
        <fullName evidence="1">Uncharacterized protein</fullName>
    </submittedName>
</protein>
<evidence type="ECO:0000313" key="2">
    <source>
        <dbReference type="Proteomes" id="UP001187315"/>
    </source>
</evidence>
<name>A0AA88NAY6_TACVA</name>
<dbReference type="AlphaFoldDB" id="A0AA88NAY6"/>